<dbReference type="AlphaFoldDB" id="A0A1X9LQS6"/>
<keyword evidence="2" id="KW-1185">Reference proteome</keyword>
<sequence>MRITLDPGDESKALVKIVDSVRPGDVPAAPEAQSEVVLSPAAAAALTDLTLDVRDHRFVLEPADGDAAAGGVEQAGG</sequence>
<proteinExistence type="predicted"/>
<reference evidence="1 2" key="1">
    <citation type="submission" date="2017-04" db="EMBL/GenBank/DDBJ databases">
        <authorList>
            <person name="Afonso C.L."/>
            <person name="Miller P.J."/>
            <person name="Scott M.A."/>
            <person name="Spackman E."/>
            <person name="Goraichik I."/>
            <person name="Dimitrov K.M."/>
            <person name="Suarez D.L."/>
            <person name="Swayne D.E."/>
        </authorList>
    </citation>
    <scope>NUCLEOTIDE SEQUENCE [LARGE SCALE GENOMIC DNA]</scope>
    <source>
        <strain evidence="2">XA(T)</strain>
        <plasmid evidence="2">Plasmid unnamed1</plasmid>
    </source>
</reference>
<evidence type="ECO:0000313" key="2">
    <source>
        <dbReference type="Proteomes" id="UP000192775"/>
    </source>
</evidence>
<geneLocation type="plasmid" evidence="1">
    <name>unnamed1</name>
</geneLocation>
<dbReference type="EMBL" id="CP020716">
    <property type="protein sequence ID" value="ARJ07536.1"/>
    <property type="molecule type" value="Genomic_DNA"/>
</dbReference>
<keyword evidence="1" id="KW-0614">Plasmid</keyword>
<name>A0A1X9LQS6_9MICO</name>
<gene>
    <name evidence="1" type="ORF">B5808_19230</name>
</gene>
<organism evidence="1 2">
    <name type="scientific">Cnuibacter physcomitrellae</name>
    <dbReference type="NCBI Taxonomy" id="1619308"/>
    <lineage>
        <taxon>Bacteria</taxon>
        <taxon>Bacillati</taxon>
        <taxon>Actinomycetota</taxon>
        <taxon>Actinomycetes</taxon>
        <taxon>Micrococcales</taxon>
        <taxon>Microbacteriaceae</taxon>
        <taxon>Cnuibacter</taxon>
    </lineage>
</organism>
<dbReference type="KEGG" id="cphy:B5808_19230"/>
<evidence type="ECO:0000313" key="1">
    <source>
        <dbReference type="EMBL" id="ARJ07536.1"/>
    </source>
</evidence>
<dbReference type="Proteomes" id="UP000192775">
    <property type="component" value="Plasmid unnamed1"/>
</dbReference>
<protein>
    <submittedName>
        <fullName evidence="1">Uncharacterized protein</fullName>
    </submittedName>
</protein>
<accession>A0A1X9LQS6</accession>